<evidence type="ECO:0000313" key="2">
    <source>
        <dbReference type="EMBL" id="MBB6480677.1"/>
    </source>
</evidence>
<organism evidence="2 3">
    <name type="scientific">Spirochaeta isovalerica</name>
    <dbReference type="NCBI Taxonomy" id="150"/>
    <lineage>
        <taxon>Bacteria</taxon>
        <taxon>Pseudomonadati</taxon>
        <taxon>Spirochaetota</taxon>
        <taxon>Spirochaetia</taxon>
        <taxon>Spirochaetales</taxon>
        <taxon>Spirochaetaceae</taxon>
        <taxon>Spirochaeta</taxon>
    </lineage>
</organism>
<gene>
    <name evidence="2" type="ORF">HNR50_002350</name>
</gene>
<dbReference type="PANTHER" id="PTHR33495">
    <property type="entry name" value="ANTI-SIGMA FACTOR ANTAGONIST TM_1081-RELATED-RELATED"/>
    <property type="match status" value="1"/>
</dbReference>
<dbReference type="RefSeq" id="WP_184746946.1">
    <property type="nucleotide sequence ID" value="NZ_JACHGJ010000004.1"/>
</dbReference>
<dbReference type="Pfam" id="PF01740">
    <property type="entry name" value="STAS"/>
    <property type="match status" value="1"/>
</dbReference>
<name>A0A841RBR9_9SPIO</name>
<dbReference type="InterPro" id="IPR036513">
    <property type="entry name" value="STAS_dom_sf"/>
</dbReference>
<proteinExistence type="predicted"/>
<dbReference type="Gene3D" id="3.30.750.24">
    <property type="entry name" value="STAS domain"/>
    <property type="match status" value="1"/>
</dbReference>
<dbReference type="Proteomes" id="UP000587760">
    <property type="component" value="Unassembled WGS sequence"/>
</dbReference>
<sequence>MSRITVEKKADSAEIFFSANLVSETVEDLRGTLKKLLSEQLNRITVNFNTVEMIDSMGIGLMVSTHNTLTARGGELVITNLSPDLLELFSVMRLNEFFTIESAK</sequence>
<dbReference type="InterPro" id="IPR002645">
    <property type="entry name" value="STAS_dom"/>
</dbReference>
<feature type="domain" description="STAS" evidence="1">
    <location>
        <begin position="2"/>
        <end position="104"/>
    </location>
</feature>
<dbReference type="EMBL" id="JACHGJ010000004">
    <property type="protein sequence ID" value="MBB6480677.1"/>
    <property type="molecule type" value="Genomic_DNA"/>
</dbReference>
<dbReference type="AlphaFoldDB" id="A0A841RBR9"/>
<evidence type="ECO:0000259" key="1">
    <source>
        <dbReference type="PROSITE" id="PS50801"/>
    </source>
</evidence>
<accession>A0A841RBR9</accession>
<keyword evidence="3" id="KW-1185">Reference proteome</keyword>
<reference evidence="2 3" key="1">
    <citation type="submission" date="2020-08" db="EMBL/GenBank/DDBJ databases">
        <title>Genomic Encyclopedia of Type Strains, Phase IV (KMG-IV): sequencing the most valuable type-strain genomes for metagenomic binning, comparative biology and taxonomic classification.</title>
        <authorList>
            <person name="Goeker M."/>
        </authorList>
    </citation>
    <scope>NUCLEOTIDE SEQUENCE [LARGE SCALE GENOMIC DNA]</scope>
    <source>
        <strain evidence="2 3">DSM 2461</strain>
    </source>
</reference>
<protein>
    <submittedName>
        <fullName evidence="2">Anti-anti-sigma factor</fullName>
    </submittedName>
</protein>
<dbReference type="CDD" id="cd07043">
    <property type="entry name" value="STAS_anti-anti-sigma_factors"/>
    <property type="match status" value="1"/>
</dbReference>
<dbReference type="GO" id="GO:0043856">
    <property type="term" value="F:anti-sigma factor antagonist activity"/>
    <property type="evidence" value="ECO:0007669"/>
    <property type="project" value="TreeGrafter"/>
</dbReference>
<comment type="caution">
    <text evidence="2">The sequence shown here is derived from an EMBL/GenBank/DDBJ whole genome shotgun (WGS) entry which is preliminary data.</text>
</comment>
<evidence type="ECO:0000313" key="3">
    <source>
        <dbReference type="Proteomes" id="UP000587760"/>
    </source>
</evidence>
<dbReference type="SUPFAM" id="SSF52091">
    <property type="entry name" value="SpoIIaa-like"/>
    <property type="match status" value="1"/>
</dbReference>
<dbReference type="PROSITE" id="PS50801">
    <property type="entry name" value="STAS"/>
    <property type="match status" value="1"/>
</dbReference>